<dbReference type="Proteomes" id="UP000800200">
    <property type="component" value="Unassembled WGS sequence"/>
</dbReference>
<protein>
    <submittedName>
        <fullName evidence="1">Uncharacterized protein</fullName>
    </submittedName>
</protein>
<organism evidence="1 2">
    <name type="scientific">Zopfia rhizophila CBS 207.26</name>
    <dbReference type="NCBI Taxonomy" id="1314779"/>
    <lineage>
        <taxon>Eukaryota</taxon>
        <taxon>Fungi</taxon>
        <taxon>Dikarya</taxon>
        <taxon>Ascomycota</taxon>
        <taxon>Pezizomycotina</taxon>
        <taxon>Dothideomycetes</taxon>
        <taxon>Dothideomycetes incertae sedis</taxon>
        <taxon>Zopfiaceae</taxon>
        <taxon>Zopfia</taxon>
    </lineage>
</organism>
<sequence length="153" mass="16779">MVPEIIYDDTDVDIYPPIIDLECRDGRRLAKYDISRELVNFCQPDHPNASPDDEGSGSITSPASTLAPLCPCKTVAVLRCRTCPILQAWTVAILTDLIFLLRLGRTASFDDQLLGPLSAEIPTPLGSSTDASVHVARGDARSKIWQLKTLSWL</sequence>
<proteinExistence type="predicted"/>
<dbReference type="AlphaFoldDB" id="A0A6A6DUY3"/>
<gene>
    <name evidence="1" type="ORF">K469DRAFT_790695</name>
</gene>
<evidence type="ECO:0000313" key="2">
    <source>
        <dbReference type="Proteomes" id="UP000800200"/>
    </source>
</evidence>
<reference evidence="1" key="1">
    <citation type="journal article" date="2020" name="Stud. Mycol.">
        <title>101 Dothideomycetes genomes: a test case for predicting lifestyles and emergence of pathogens.</title>
        <authorList>
            <person name="Haridas S."/>
            <person name="Albert R."/>
            <person name="Binder M."/>
            <person name="Bloem J."/>
            <person name="Labutti K."/>
            <person name="Salamov A."/>
            <person name="Andreopoulos B."/>
            <person name="Baker S."/>
            <person name="Barry K."/>
            <person name="Bills G."/>
            <person name="Bluhm B."/>
            <person name="Cannon C."/>
            <person name="Castanera R."/>
            <person name="Culley D."/>
            <person name="Daum C."/>
            <person name="Ezra D."/>
            <person name="Gonzalez J."/>
            <person name="Henrissat B."/>
            <person name="Kuo A."/>
            <person name="Liang C."/>
            <person name="Lipzen A."/>
            <person name="Lutzoni F."/>
            <person name="Magnuson J."/>
            <person name="Mondo S."/>
            <person name="Nolan M."/>
            <person name="Ohm R."/>
            <person name="Pangilinan J."/>
            <person name="Park H.-J."/>
            <person name="Ramirez L."/>
            <person name="Alfaro M."/>
            <person name="Sun H."/>
            <person name="Tritt A."/>
            <person name="Yoshinaga Y."/>
            <person name="Zwiers L.-H."/>
            <person name="Turgeon B."/>
            <person name="Goodwin S."/>
            <person name="Spatafora J."/>
            <person name="Crous P."/>
            <person name="Grigoriev I."/>
        </authorList>
    </citation>
    <scope>NUCLEOTIDE SEQUENCE</scope>
    <source>
        <strain evidence="1">CBS 207.26</strain>
    </source>
</reference>
<accession>A0A6A6DUY3</accession>
<keyword evidence="2" id="KW-1185">Reference proteome</keyword>
<name>A0A6A6DUY3_9PEZI</name>
<evidence type="ECO:0000313" key="1">
    <source>
        <dbReference type="EMBL" id="KAF2181978.1"/>
    </source>
</evidence>
<dbReference type="EMBL" id="ML994650">
    <property type="protein sequence ID" value="KAF2181978.1"/>
    <property type="molecule type" value="Genomic_DNA"/>
</dbReference>